<comment type="caution">
    <text evidence="1">The sequence shown here is derived from an EMBL/GenBank/DDBJ whole genome shotgun (WGS) entry which is preliminary data.</text>
</comment>
<reference evidence="2" key="1">
    <citation type="journal article" date="2019" name="Int. J. Syst. Evol. Microbiol.">
        <title>The Global Catalogue of Microorganisms (GCM) 10K type strain sequencing project: providing services to taxonomists for standard genome sequencing and annotation.</title>
        <authorList>
            <consortium name="The Broad Institute Genomics Platform"/>
            <consortium name="The Broad Institute Genome Sequencing Center for Infectious Disease"/>
            <person name="Wu L."/>
            <person name="Ma J."/>
        </authorList>
    </citation>
    <scope>NUCLEOTIDE SEQUENCE [LARGE SCALE GENOMIC DNA]</scope>
    <source>
        <strain evidence="2">KCTC 42087</strain>
    </source>
</reference>
<dbReference type="Pfam" id="PF21863">
    <property type="entry name" value="HTH_67"/>
    <property type="match status" value="1"/>
</dbReference>
<accession>A0ABW1AFZ7</accession>
<dbReference type="EMBL" id="JBHSON010000114">
    <property type="protein sequence ID" value="MFC5753488.1"/>
    <property type="molecule type" value="Genomic_DNA"/>
</dbReference>
<sequence length="281" mass="30251">MDDSYARTLWTVIEPVHVVTYFSAECLQAHKDVGLKGFWMGYFGGRAAPMGAASAGVVDATFYVFEPERVRRAVPDAWSYASPEDILRSREAAAAAALRRHAPIVDEIAPKAVPLLRRVAEAADAPGRPLFCANRDLPVPDDDVAALWLATTVLREHRGEGHLMLLTAEGLDGPEASVLSLAVAGDSIDKLTVTRGWSAERLRAAVAALAGRGLLNADGTATEEGRVFRRRIEERTDALAAPPYRVLDEPEELFALLEPVARAVAASGDVPFPNPIGLPRP</sequence>
<dbReference type="NCBIfam" id="NF047719">
    <property type="entry name" value="SCO6745_fam_HTH"/>
    <property type="match status" value="1"/>
</dbReference>
<name>A0ABW1AFZ7_9ACTN</name>
<protein>
    <recommendedName>
        <fullName evidence="3">MarR family transcriptional regulator</fullName>
    </recommendedName>
</protein>
<organism evidence="1 2">
    <name type="scientific">Actinomadura rugatobispora</name>
    <dbReference type="NCBI Taxonomy" id="1994"/>
    <lineage>
        <taxon>Bacteria</taxon>
        <taxon>Bacillati</taxon>
        <taxon>Actinomycetota</taxon>
        <taxon>Actinomycetes</taxon>
        <taxon>Streptosporangiales</taxon>
        <taxon>Thermomonosporaceae</taxon>
        <taxon>Actinomadura</taxon>
    </lineage>
</organism>
<dbReference type="RefSeq" id="WP_378290553.1">
    <property type="nucleotide sequence ID" value="NZ_JBHSON010000114.1"/>
</dbReference>
<keyword evidence="2" id="KW-1185">Reference proteome</keyword>
<evidence type="ECO:0000313" key="2">
    <source>
        <dbReference type="Proteomes" id="UP001596074"/>
    </source>
</evidence>
<dbReference type="InterPro" id="IPR054058">
    <property type="entry name" value="HTH_67"/>
</dbReference>
<evidence type="ECO:0000313" key="1">
    <source>
        <dbReference type="EMBL" id="MFC5753488.1"/>
    </source>
</evidence>
<dbReference type="Proteomes" id="UP001596074">
    <property type="component" value="Unassembled WGS sequence"/>
</dbReference>
<gene>
    <name evidence="1" type="ORF">ACFPZN_48385</name>
</gene>
<proteinExistence type="predicted"/>
<evidence type="ECO:0008006" key="3">
    <source>
        <dbReference type="Google" id="ProtNLM"/>
    </source>
</evidence>